<dbReference type="Proteomes" id="UP000515976">
    <property type="component" value="Chromosome"/>
</dbReference>
<gene>
    <name evidence="2" type="ORF">H9L10_09755</name>
</gene>
<reference evidence="2 3" key="1">
    <citation type="submission" date="2020-08" db="EMBL/GenBank/DDBJ databases">
        <title>Genome sequence of Phycicoccus endophyticus JCM 31784T.</title>
        <authorList>
            <person name="Hyun D.-W."/>
            <person name="Bae J.-W."/>
        </authorList>
    </citation>
    <scope>NUCLEOTIDE SEQUENCE [LARGE SCALE GENOMIC DNA]</scope>
    <source>
        <strain evidence="2 3">JCM 31784</strain>
    </source>
</reference>
<accession>A0A7G9QZ26</accession>
<keyword evidence="1" id="KW-0472">Membrane</keyword>
<proteinExistence type="predicted"/>
<protein>
    <submittedName>
        <fullName evidence="2">Uncharacterized protein</fullName>
    </submittedName>
</protein>
<dbReference type="EMBL" id="CP060712">
    <property type="protein sequence ID" value="QNN48601.1"/>
    <property type="molecule type" value="Genomic_DNA"/>
</dbReference>
<organism evidence="2 3">
    <name type="scientific">Phycicoccus endophyticus</name>
    <dbReference type="NCBI Taxonomy" id="1690220"/>
    <lineage>
        <taxon>Bacteria</taxon>
        <taxon>Bacillati</taxon>
        <taxon>Actinomycetota</taxon>
        <taxon>Actinomycetes</taxon>
        <taxon>Micrococcales</taxon>
        <taxon>Intrasporangiaceae</taxon>
        <taxon>Phycicoccus</taxon>
    </lineage>
</organism>
<feature type="transmembrane region" description="Helical" evidence="1">
    <location>
        <begin position="50"/>
        <end position="69"/>
    </location>
</feature>
<name>A0A7G9QZ26_9MICO</name>
<feature type="transmembrane region" description="Helical" evidence="1">
    <location>
        <begin position="111"/>
        <end position="132"/>
    </location>
</feature>
<sequence>MSTVAVDGGPVVREPWAHAVGRYAAEVLALVGVGIVLNVVTSAVIGPWGWGSLVAFSLLAGGVNAGTEAGSPRGRYRRRRMLPIVASAFALYLLVGVSGRGADLGRLPSGALAAGAGTGIIAVSVVVTLRLARDIGTRPARSGS</sequence>
<keyword evidence="3" id="KW-1185">Reference proteome</keyword>
<keyword evidence="1" id="KW-1133">Transmembrane helix</keyword>
<dbReference type="KEGG" id="pei:H9L10_09755"/>
<dbReference type="AlphaFoldDB" id="A0A7G9QZ26"/>
<evidence type="ECO:0000313" key="3">
    <source>
        <dbReference type="Proteomes" id="UP000515976"/>
    </source>
</evidence>
<evidence type="ECO:0000313" key="2">
    <source>
        <dbReference type="EMBL" id="QNN48601.1"/>
    </source>
</evidence>
<dbReference type="RefSeq" id="WP_166099833.1">
    <property type="nucleotide sequence ID" value="NZ_BMMY01000003.1"/>
</dbReference>
<feature type="transmembrane region" description="Helical" evidence="1">
    <location>
        <begin position="81"/>
        <end position="99"/>
    </location>
</feature>
<evidence type="ECO:0000256" key="1">
    <source>
        <dbReference type="SAM" id="Phobius"/>
    </source>
</evidence>
<keyword evidence="1" id="KW-0812">Transmembrane</keyword>